<reference evidence="1" key="1">
    <citation type="submission" date="2018-02" db="EMBL/GenBank/DDBJ databases">
        <title>Rhizophora mucronata_Transcriptome.</title>
        <authorList>
            <person name="Meera S.P."/>
            <person name="Sreeshan A."/>
            <person name="Augustine A."/>
        </authorList>
    </citation>
    <scope>NUCLEOTIDE SEQUENCE</scope>
    <source>
        <tissue evidence="1">Leaf</tissue>
    </source>
</reference>
<evidence type="ECO:0000313" key="1">
    <source>
        <dbReference type="EMBL" id="MBX38598.1"/>
    </source>
</evidence>
<accession>A0A2P2N7Y0</accession>
<name>A0A2P2N7Y0_RHIMU</name>
<dbReference type="AlphaFoldDB" id="A0A2P2N7Y0"/>
<protein>
    <submittedName>
        <fullName evidence="1">Uncharacterized protein</fullName>
    </submittedName>
</protein>
<sequence length="27" mass="3114">MYAKASIRVIKVYNTKNLTTRTDIPES</sequence>
<dbReference type="EMBL" id="GGEC01058114">
    <property type="protein sequence ID" value="MBX38598.1"/>
    <property type="molecule type" value="Transcribed_RNA"/>
</dbReference>
<proteinExistence type="predicted"/>
<organism evidence="1">
    <name type="scientific">Rhizophora mucronata</name>
    <name type="common">Asiatic mangrove</name>
    <dbReference type="NCBI Taxonomy" id="61149"/>
    <lineage>
        <taxon>Eukaryota</taxon>
        <taxon>Viridiplantae</taxon>
        <taxon>Streptophyta</taxon>
        <taxon>Embryophyta</taxon>
        <taxon>Tracheophyta</taxon>
        <taxon>Spermatophyta</taxon>
        <taxon>Magnoliopsida</taxon>
        <taxon>eudicotyledons</taxon>
        <taxon>Gunneridae</taxon>
        <taxon>Pentapetalae</taxon>
        <taxon>rosids</taxon>
        <taxon>fabids</taxon>
        <taxon>Malpighiales</taxon>
        <taxon>Rhizophoraceae</taxon>
        <taxon>Rhizophora</taxon>
    </lineage>
</organism>